<keyword evidence="8" id="KW-0325">Glycoprotein</keyword>
<keyword evidence="13" id="KW-1185">Reference proteome</keyword>
<feature type="domain" description="Ionotropic glutamate receptor C-terminal" evidence="11">
    <location>
        <begin position="280"/>
        <end position="520"/>
    </location>
</feature>
<evidence type="ECO:0000256" key="8">
    <source>
        <dbReference type="ARBA" id="ARBA00023180"/>
    </source>
</evidence>
<feature type="transmembrane region" description="Helical" evidence="10">
    <location>
        <begin position="544"/>
        <end position="563"/>
    </location>
</feature>
<evidence type="ECO:0000256" key="1">
    <source>
        <dbReference type="ARBA" id="ARBA00004651"/>
    </source>
</evidence>
<evidence type="ECO:0000259" key="11">
    <source>
        <dbReference type="Pfam" id="PF00060"/>
    </source>
</evidence>
<evidence type="ECO:0000256" key="5">
    <source>
        <dbReference type="ARBA" id="ARBA00022989"/>
    </source>
</evidence>
<organism evidence="12 13">
    <name type="scientific">Rhipicephalus sanguineus</name>
    <name type="common">Brown dog tick</name>
    <name type="synonym">Ixodes sanguineus</name>
    <dbReference type="NCBI Taxonomy" id="34632"/>
    <lineage>
        <taxon>Eukaryota</taxon>
        <taxon>Metazoa</taxon>
        <taxon>Ecdysozoa</taxon>
        <taxon>Arthropoda</taxon>
        <taxon>Chelicerata</taxon>
        <taxon>Arachnida</taxon>
        <taxon>Acari</taxon>
        <taxon>Parasitiformes</taxon>
        <taxon>Ixodida</taxon>
        <taxon>Ixodoidea</taxon>
        <taxon>Ixodidae</taxon>
        <taxon>Rhipicephalinae</taxon>
        <taxon>Rhipicephalus</taxon>
        <taxon>Rhipicephalus</taxon>
    </lineage>
</organism>
<dbReference type="GO" id="GO:0050906">
    <property type="term" value="P:detection of stimulus involved in sensory perception"/>
    <property type="evidence" value="ECO:0007669"/>
    <property type="project" value="UniProtKB-ARBA"/>
</dbReference>
<name>A0A9D4PUM6_RHISA</name>
<evidence type="ECO:0000256" key="7">
    <source>
        <dbReference type="ARBA" id="ARBA00023170"/>
    </source>
</evidence>
<keyword evidence="5 10" id="KW-1133">Transmembrane helix</keyword>
<dbReference type="Pfam" id="PF00060">
    <property type="entry name" value="Lig_chan"/>
    <property type="match status" value="1"/>
</dbReference>
<evidence type="ECO:0000256" key="9">
    <source>
        <dbReference type="SAM" id="MobiDB-lite"/>
    </source>
</evidence>
<evidence type="ECO:0000256" key="3">
    <source>
        <dbReference type="ARBA" id="ARBA00022475"/>
    </source>
</evidence>
<reference evidence="12" key="1">
    <citation type="journal article" date="2020" name="Cell">
        <title>Large-Scale Comparative Analyses of Tick Genomes Elucidate Their Genetic Diversity and Vector Capacities.</title>
        <authorList>
            <consortium name="Tick Genome and Microbiome Consortium (TIGMIC)"/>
            <person name="Jia N."/>
            <person name="Wang J."/>
            <person name="Shi W."/>
            <person name="Du L."/>
            <person name="Sun Y."/>
            <person name="Zhan W."/>
            <person name="Jiang J.F."/>
            <person name="Wang Q."/>
            <person name="Zhang B."/>
            <person name="Ji P."/>
            <person name="Bell-Sakyi L."/>
            <person name="Cui X.M."/>
            <person name="Yuan T.T."/>
            <person name="Jiang B.G."/>
            <person name="Yang W.F."/>
            <person name="Lam T.T."/>
            <person name="Chang Q.C."/>
            <person name="Ding S.J."/>
            <person name="Wang X.J."/>
            <person name="Zhu J.G."/>
            <person name="Ruan X.D."/>
            <person name="Zhao L."/>
            <person name="Wei J.T."/>
            <person name="Ye R.Z."/>
            <person name="Que T.C."/>
            <person name="Du C.H."/>
            <person name="Zhou Y.H."/>
            <person name="Cheng J.X."/>
            <person name="Dai P.F."/>
            <person name="Guo W.B."/>
            <person name="Han X.H."/>
            <person name="Huang E.J."/>
            <person name="Li L.F."/>
            <person name="Wei W."/>
            <person name="Gao Y.C."/>
            <person name="Liu J.Z."/>
            <person name="Shao H.Z."/>
            <person name="Wang X."/>
            <person name="Wang C.C."/>
            <person name="Yang T.C."/>
            <person name="Huo Q.B."/>
            <person name="Li W."/>
            <person name="Chen H.Y."/>
            <person name="Chen S.E."/>
            <person name="Zhou L.G."/>
            <person name="Ni X.B."/>
            <person name="Tian J.H."/>
            <person name="Sheng Y."/>
            <person name="Liu T."/>
            <person name="Pan Y.S."/>
            <person name="Xia L.Y."/>
            <person name="Li J."/>
            <person name="Zhao F."/>
            <person name="Cao W.C."/>
        </authorList>
    </citation>
    <scope>NUCLEOTIDE SEQUENCE</scope>
    <source>
        <strain evidence="12">Rsan-2018</strain>
    </source>
</reference>
<evidence type="ECO:0000256" key="2">
    <source>
        <dbReference type="ARBA" id="ARBA00008685"/>
    </source>
</evidence>
<protein>
    <recommendedName>
        <fullName evidence="11">Ionotropic glutamate receptor C-terminal domain-containing protein</fullName>
    </recommendedName>
</protein>
<dbReference type="InterPro" id="IPR001320">
    <property type="entry name" value="Iontro_rcpt_C"/>
</dbReference>
<dbReference type="Proteomes" id="UP000821837">
    <property type="component" value="Unassembled WGS sequence"/>
</dbReference>
<evidence type="ECO:0000313" key="13">
    <source>
        <dbReference type="Proteomes" id="UP000821837"/>
    </source>
</evidence>
<dbReference type="EMBL" id="JABSTV010001250">
    <property type="protein sequence ID" value="KAH7956094.1"/>
    <property type="molecule type" value="Genomic_DNA"/>
</dbReference>
<evidence type="ECO:0000256" key="10">
    <source>
        <dbReference type="SAM" id="Phobius"/>
    </source>
</evidence>
<proteinExistence type="inferred from homology"/>
<feature type="region of interest" description="Disordered" evidence="9">
    <location>
        <begin position="578"/>
        <end position="598"/>
    </location>
</feature>
<keyword evidence="3" id="KW-1003">Cell membrane</keyword>
<keyword evidence="7" id="KW-0675">Receptor</keyword>
<feature type="transmembrane region" description="Helical" evidence="10">
    <location>
        <begin position="280"/>
        <end position="301"/>
    </location>
</feature>
<evidence type="ECO:0000313" key="12">
    <source>
        <dbReference type="EMBL" id="KAH7956094.1"/>
    </source>
</evidence>
<sequence length="647" mass="73482">MLSANLNNALRKDYAVNVIENCKHRRYPLDLTKRIPFPYAVWSPSGMYELLHFVNTIEGYKVDVVVTCWEPSLGHLLTSVRNYDRPFLHVRWIFIAAEDVTPDEASMSKTLHDVGCRGIFVSASSSYVALDTYANCSDGLRHFTGPDDRAFEDRNLRDLASLRYVNESSVPTVKDYRNMRLEPQATIVESIVRKSDAVLTTAGQYEKFGRRRENFLFTGAVGAVQMKEKDLGSFEIYLTESIWHGLSIAGVVRYDSLTFLSPLPTEITDLTIIGRPFTRALWVAVWASLCVYLILLVKITASRSTSSVVKSPDVLEEAVELFFYLSSALVNHAPDVRLSRRSSARILVAFWFMFALIISAGFMGMLTSYTNFPPKTRPITTLEQLSDALERKSVDFCVKNNRYYRDILTFHLRSASSVLKEHLKEKLRMGGCMTTLCCLDKVSRGTHVFVTNREEARFYTGKDFKGAVAAEQDFFLVHVVMIAPKWSPYAAAFAVVSQRLMETGASMCALKLVRRRSADRSKFRDVSTQFSEKCVCRALKLNDLYGLLVVWAFGLTFALLALCGEIAWKARRKTTQPCKNARPLRRARRGREKPSLGEVLNPNMSQAVVVFGYSVPNHPDHAMQRRQRRVFVSLEKWRSVCQDREAK</sequence>
<evidence type="ECO:0000256" key="4">
    <source>
        <dbReference type="ARBA" id="ARBA00022692"/>
    </source>
</evidence>
<feature type="transmembrane region" description="Helical" evidence="10">
    <location>
        <begin position="346"/>
        <end position="369"/>
    </location>
</feature>
<comment type="caution">
    <text evidence="12">The sequence shown here is derived from an EMBL/GenBank/DDBJ whole genome shotgun (WGS) entry which is preliminary data.</text>
</comment>
<evidence type="ECO:0000256" key="6">
    <source>
        <dbReference type="ARBA" id="ARBA00023136"/>
    </source>
</evidence>
<comment type="subcellular location">
    <subcellularLocation>
        <location evidence="1">Cell membrane</location>
        <topology evidence="1">Multi-pass membrane protein</topology>
    </subcellularLocation>
</comment>
<dbReference type="SUPFAM" id="SSF53850">
    <property type="entry name" value="Periplasmic binding protein-like II"/>
    <property type="match status" value="1"/>
</dbReference>
<dbReference type="InterPro" id="IPR052192">
    <property type="entry name" value="Insect_Ionotropic_Sensory_Rcpt"/>
</dbReference>
<keyword evidence="4 10" id="KW-0812">Transmembrane</keyword>
<accession>A0A9D4PUM6</accession>
<comment type="similarity">
    <text evidence="2">Belongs to the glutamate-gated ion channel (TC 1.A.10.1) family.</text>
</comment>
<reference evidence="12" key="2">
    <citation type="submission" date="2021-09" db="EMBL/GenBank/DDBJ databases">
        <authorList>
            <person name="Jia N."/>
            <person name="Wang J."/>
            <person name="Shi W."/>
            <person name="Du L."/>
            <person name="Sun Y."/>
            <person name="Zhan W."/>
            <person name="Jiang J."/>
            <person name="Wang Q."/>
            <person name="Zhang B."/>
            <person name="Ji P."/>
            <person name="Sakyi L.B."/>
            <person name="Cui X."/>
            <person name="Yuan T."/>
            <person name="Jiang B."/>
            <person name="Yang W."/>
            <person name="Lam T.T.-Y."/>
            <person name="Chang Q."/>
            <person name="Ding S."/>
            <person name="Wang X."/>
            <person name="Zhu J."/>
            <person name="Ruan X."/>
            <person name="Zhao L."/>
            <person name="Wei J."/>
            <person name="Que T."/>
            <person name="Du C."/>
            <person name="Cheng J."/>
            <person name="Dai P."/>
            <person name="Han X."/>
            <person name="Huang E."/>
            <person name="Gao Y."/>
            <person name="Liu J."/>
            <person name="Shao H."/>
            <person name="Ye R."/>
            <person name="Li L."/>
            <person name="Wei W."/>
            <person name="Wang X."/>
            <person name="Wang C."/>
            <person name="Huo Q."/>
            <person name="Li W."/>
            <person name="Guo W."/>
            <person name="Chen H."/>
            <person name="Chen S."/>
            <person name="Zhou L."/>
            <person name="Zhou L."/>
            <person name="Ni X."/>
            <person name="Tian J."/>
            <person name="Zhou Y."/>
            <person name="Sheng Y."/>
            <person name="Liu T."/>
            <person name="Pan Y."/>
            <person name="Xia L."/>
            <person name="Li J."/>
            <person name="Zhao F."/>
            <person name="Cao W."/>
        </authorList>
    </citation>
    <scope>NUCLEOTIDE SEQUENCE</scope>
    <source>
        <strain evidence="12">Rsan-2018</strain>
        <tissue evidence="12">Larvae</tissue>
    </source>
</reference>
<keyword evidence="6 10" id="KW-0472">Membrane</keyword>
<gene>
    <name evidence="12" type="ORF">HPB52_006011</name>
</gene>
<dbReference type="PANTHER" id="PTHR42643:SF38">
    <property type="entry name" value="IONOTROPIC RECEPTOR 100A"/>
    <property type="match status" value="1"/>
</dbReference>
<dbReference type="GO" id="GO:0005886">
    <property type="term" value="C:plasma membrane"/>
    <property type="evidence" value="ECO:0007669"/>
    <property type="project" value="UniProtKB-SubCell"/>
</dbReference>
<dbReference type="GO" id="GO:0015276">
    <property type="term" value="F:ligand-gated monoatomic ion channel activity"/>
    <property type="evidence" value="ECO:0007669"/>
    <property type="project" value="InterPro"/>
</dbReference>
<dbReference type="Gene3D" id="1.10.287.70">
    <property type="match status" value="1"/>
</dbReference>
<feature type="compositionally biased region" description="Basic residues" evidence="9">
    <location>
        <begin position="582"/>
        <end position="591"/>
    </location>
</feature>
<dbReference type="PANTHER" id="PTHR42643">
    <property type="entry name" value="IONOTROPIC RECEPTOR 20A-RELATED"/>
    <property type="match status" value="1"/>
</dbReference>
<dbReference type="AlphaFoldDB" id="A0A9D4PUM6"/>